<keyword evidence="4" id="KW-1185">Reference proteome</keyword>
<feature type="chain" id="PRO_5046598525" evidence="2">
    <location>
        <begin position="26"/>
        <end position="191"/>
    </location>
</feature>
<proteinExistence type="inferred from homology"/>
<sequence length="191" mass="20001">MKSLKTTTCALVVAGMALSTASAAAADSDLEHGRRQRTVFARGTFASPATARNAFTYDQAAVPAGARAEVLASYPSRGRTIIRLAVHGLLPNREYGAHAHVNPCGATGAAAGGHFQHVPSTDPSAANPANEIWLDFTTDRRGNGVASAVQDWRFDSRRPASVIIHEHHTSHGDPPPPGSAGARMACLTVPF</sequence>
<comment type="similarity">
    <text evidence="1">Belongs to the Cu-Zn superoxide dismutase family.</text>
</comment>
<gene>
    <name evidence="3" type="ORF">ACFY05_02310</name>
</gene>
<dbReference type="EMBL" id="JBIAXI010000001">
    <property type="protein sequence ID" value="MFF4771674.1"/>
    <property type="molecule type" value="Genomic_DNA"/>
</dbReference>
<protein>
    <submittedName>
        <fullName evidence="3">Superoxide dismutase</fullName>
    </submittedName>
</protein>
<evidence type="ECO:0000256" key="2">
    <source>
        <dbReference type="SAM" id="SignalP"/>
    </source>
</evidence>
<reference evidence="3 4" key="1">
    <citation type="submission" date="2024-10" db="EMBL/GenBank/DDBJ databases">
        <title>The Natural Products Discovery Center: Release of the First 8490 Sequenced Strains for Exploring Actinobacteria Biosynthetic Diversity.</title>
        <authorList>
            <person name="Kalkreuter E."/>
            <person name="Kautsar S.A."/>
            <person name="Yang D."/>
            <person name="Bader C.D."/>
            <person name="Teijaro C.N."/>
            <person name="Fluegel L."/>
            <person name="Davis C.M."/>
            <person name="Simpson J.R."/>
            <person name="Lauterbach L."/>
            <person name="Steele A.D."/>
            <person name="Gui C."/>
            <person name="Meng S."/>
            <person name="Li G."/>
            <person name="Viehrig K."/>
            <person name="Ye F."/>
            <person name="Su P."/>
            <person name="Kiefer A.F."/>
            <person name="Nichols A."/>
            <person name="Cepeda A.J."/>
            <person name="Yan W."/>
            <person name="Fan B."/>
            <person name="Jiang Y."/>
            <person name="Adhikari A."/>
            <person name="Zheng C.-J."/>
            <person name="Schuster L."/>
            <person name="Cowan T.M."/>
            <person name="Smanski M.J."/>
            <person name="Chevrette M.G."/>
            <person name="De Carvalho L.P.S."/>
            <person name="Shen B."/>
        </authorList>
    </citation>
    <scope>NUCLEOTIDE SEQUENCE [LARGE SCALE GENOMIC DNA]</scope>
    <source>
        <strain evidence="3 4">NPDC001281</strain>
    </source>
</reference>
<comment type="caution">
    <text evidence="3">The sequence shown here is derived from an EMBL/GenBank/DDBJ whole genome shotgun (WGS) entry which is preliminary data.</text>
</comment>
<dbReference type="InterPro" id="IPR036423">
    <property type="entry name" value="SOD-like_Cu/Zn_dom_sf"/>
</dbReference>
<feature type="signal peptide" evidence="2">
    <location>
        <begin position="1"/>
        <end position="25"/>
    </location>
</feature>
<name>A0ABW6UX86_MICFU</name>
<evidence type="ECO:0000313" key="3">
    <source>
        <dbReference type="EMBL" id="MFF4771674.1"/>
    </source>
</evidence>
<organism evidence="3 4">
    <name type="scientific">Microtetraspora fusca</name>
    <dbReference type="NCBI Taxonomy" id="1997"/>
    <lineage>
        <taxon>Bacteria</taxon>
        <taxon>Bacillati</taxon>
        <taxon>Actinomycetota</taxon>
        <taxon>Actinomycetes</taxon>
        <taxon>Streptosporangiales</taxon>
        <taxon>Streptosporangiaceae</taxon>
        <taxon>Microtetraspora</taxon>
    </lineage>
</organism>
<dbReference type="SUPFAM" id="SSF49329">
    <property type="entry name" value="Cu,Zn superoxide dismutase-like"/>
    <property type="match status" value="1"/>
</dbReference>
<accession>A0ABW6UX86</accession>
<dbReference type="Gene3D" id="2.60.40.200">
    <property type="entry name" value="Superoxide dismutase, copper/zinc binding domain"/>
    <property type="match status" value="1"/>
</dbReference>
<evidence type="ECO:0000256" key="1">
    <source>
        <dbReference type="ARBA" id="ARBA00010457"/>
    </source>
</evidence>
<dbReference type="Proteomes" id="UP001602119">
    <property type="component" value="Unassembled WGS sequence"/>
</dbReference>
<dbReference type="RefSeq" id="WP_387340279.1">
    <property type="nucleotide sequence ID" value="NZ_JBIAXI010000001.1"/>
</dbReference>
<evidence type="ECO:0000313" key="4">
    <source>
        <dbReference type="Proteomes" id="UP001602119"/>
    </source>
</evidence>
<keyword evidence="2" id="KW-0732">Signal</keyword>